<name>A0A7G1HY44_9BACT</name>
<evidence type="ECO:0000313" key="13">
    <source>
        <dbReference type="EMBL" id="BCI64560.1"/>
    </source>
</evidence>
<feature type="chain" id="PRO_5028973521" evidence="10">
    <location>
        <begin position="21"/>
        <end position="946"/>
    </location>
</feature>
<dbReference type="InterPro" id="IPR039426">
    <property type="entry name" value="TonB-dep_rcpt-like"/>
</dbReference>
<dbReference type="Proteomes" id="UP000594042">
    <property type="component" value="Chromosome"/>
</dbReference>
<accession>A0A7G1HY44</accession>
<gene>
    <name evidence="13" type="ORF">Cop2CBH44_29130</name>
</gene>
<evidence type="ECO:0000256" key="6">
    <source>
        <dbReference type="ARBA" id="ARBA00023136"/>
    </source>
</evidence>
<evidence type="ECO:0000256" key="10">
    <source>
        <dbReference type="SAM" id="SignalP"/>
    </source>
</evidence>
<dbReference type="InterPro" id="IPR036942">
    <property type="entry name" value="Beta-barrel_TonB_sf"/>
</dbReference>
<dbReference type="EMBL" id="AP023322">
    <property type="protein sequence ID" value="BCI64560.1"/>
    <property type="molecule type" value="Genomic_DNA"/>
</dbReference>
<dbReference type="NCBIfam" id="TIGR04056">
    <property type="entry name" value="OMP_RagA_SusC"/>
    <property type="match status" value="1"/>
</dbReference>
<feature type="domain" description="TonB-dependent receptor plug" evidence="12">
    <location>
        <begin position="42"/>
        <end position="144"/>
    </location>
</feature>
<dbReference type="InterPro" id="IPR000531">
    <property type="entry name" value="Beta-barrel_TonB"/>
</dbReference>
<keyword evidence="3 8" id="KW-1134">Transmembrane beta strand</keyword>
<evidence type="ECO:0000256" key="5">
    <source>
        <dbReference type="ARBA" id="ARBA00023077"/>
    </source>
</evidence>
<feature type="domain" description="TonB-dependent receptor-like beta-barrel" evidence="11">
    <location>
        <begin position="354"/>
        <end position="703"/>
    </location>
</feature>
<dbReference type="InterPro" id="IPR037066">
    <property type="entry name" value="Plug_dom_sf"/>
</dbReference>
<dbReference type="InterPro" id="IPR023996">
    <property type="entry name" value="TonB-dep_OMP_SusC/RagA"/>
</dbReference>
<dbReference type="Pfam" id="PF00593">
    <property type="entry name" value="TonB_dep_Rec_b-barrel"/>
    <property type="match status" value="1"/>
</dbReference>
<proteinExistence type="inferred from homology"/>
<evidence type="ECO:0000259" key="12">
    <source>
        <dbReference type="Pfam" id="PF07715"/>
    </source>
</evidence>
<dbReference type="NCBIfam" id="TIGR04057">
    <property type="entry name" value="SusC_RagA_signa"/>
    <property type="match status" value="1"/>
</dbReference>
<dbReference type="GO" id="GO:0009279">
    <property type="term" value="C:cell outer membrane"/>
    <property type="evidence" value="ECO:0007669"/>
    <property type="project" value="UniProtKB-SubCell"/>
</dbReference>
<evidence type="ECO:0000256" key="2">
    <source>
        <dbReference type="ARBA" id="ARBA00022448"/>
    </source>
</evidence>
<dbReference type="PROSITE" id="PS52016">
    <property type="entry name" value="TONB_DEPENDENT_REC_3"/>
    <property type="match status" value="1"/>
</dbReference>
<comment type="similarity">
    <text evidence="8 9">Belongs to the TonB-dependent receptor family.</text>
</comment>
<sequence>MKKQILIFGFFLMLTFQSTAQYIVSPSDTIDVLFGKQRKELSTSAITTLKGGYVKNVPNLNPFNTITGLLPGLIMIQNNGEPGEEGGSMYLRGQRTLGNNTPWVLVDGIQRNLDILDPDEIESISILKDAAATAIYGLRGSNGVILVTTKRGKNQKIQIGLDARVAMQSPTKLPEFLGSYDYARLYNEALINDGQQPYYTQEALDHYYFKDDPIHYPDNDYLDQYLKKHSIQQKYNLSVRGGNNIAKYYFLVGYASNSGLYNVDKINTYGTNATMKTYSVRSNVDVQVNKNFDIRLDLSGRMQDRIYPGMRANSVNGIFSSLLRLPPNLFPEKYIGEYNIVDANGNPLGTTVIDPLAGNAQYQNNPYGLLNNSGYSAYKEVSLTSTIAGGYKLDCITPGLKATASLSYDSNYAKNANRSKSFAVYELVGEKEVRQHGTHGNMSNTWTSVYYQRRIDIQAGLEYNRYFGKSYVAGMMRYNYNQYALDGNNLPNLNSGMLGRFSYAYDSRYLAEFSFAYQGTEQFPKGNRYGFFPAFSLGWNMANERFIKDNVKFLDVFKIRGSIGLTGSDKGIPYFYYIENYAQKGSITLGNDGAAAPNTAWYEATVANPNITWEKNRKINVGLDMSLFNNTLDFTADLFQERSSDILITSQQIPSMFGGSTPQINRGIVDNKGIELSIGYHNQIRDFSYFANANFAATKNKIVNQDEQFRTYAYQVRTGLPIGERFGLVALGLFQDQEEIDKSPSQAAYGTIRPGDIKYKDINGDGIINSDDEVRIGSSQVPSITYAFSLGMSYKGFDIKALFQGTGRSQAILSGIEVFEFVNNGKVKPEHLNRWAYYTDPNTGELIDTRASATYPRLSLSETTNNRQASTYWLRDVHYLRLKTLELGYSFDRFLKNTFISHARIYLSGYNILTFSPIKGMDPEMVGNPTAYPIQKAFNLGINLTF</sequence>
<organism evidence="13 14">
    <name type="scientific">Coprobacter secundus subsp. similis</name>
    <dbReference type="NCBI Taxonomy" id="2751153"/>
    <lineage>
        <taxon>Bacteria</taxon>
        <taxon>Pseudomonadati</taxon>
        <taxon>Bacteroidota</taxon>
        <taxon>Bacteroidia</taxon>
        <taxon>Bacteroidales</taxon>
        <taxon>Barnesiellaceae</taxon>
        <taxon>Coprobacter</taxon>
    </lineage>
</organism>
<dbReference type="KEGG" id="copr:Cop2CBH44_29130"/>
<feature type="signal peptide" evidence="10">
    <location>
        <begin position="1"/>
        <end position="20"/>
    </location>
</feature>
<dbReference type="Pfam" id="PF07715">
    <property type="entry name" value="Plug"/>
    <property type="match status" value="1"/>
</dbReference>
<keyword evidence="4 8" id="KW-0812">Transmembrane</keyword>
<dbReference type="Gene3D" id="2.40.170.20">
    <property type="entry name" value="TonB-dependent receptor, beta-barrel domain"/>
    <property type="match status" value="1"/>
</dbReference>
<dbReference type="AlphaFoldDB" id="A0A7G1HY44"/>
<comment type="subcellular location">
    <subcellularLocation>
        <location evidence="1 8">Cell outer membrane</location>
        <topology evidence="1 8">Multi-pass membrane protein</topology>
    </subcellularLocation>
</comment>
<keyword evidence="10" id="KW-0732">Signal</keyword>
<dbReference type="Gene3D" id="2.170.130.10">
    <property type="entry name" value="TonB-dependent receptor, plug domain"/>
    <property type="match status" value="1"/>
</dbReference>
<dbReference type="InterPro" id="IPR023997">
    <property type="entry name" value="TonB-dep_OMP_SusC/RagA_CS"/>
</dbReference>
<protein>
    <submittedName>
        <fullName evidence="13">SusC/RagA family TonB-linked outer membrane protein</fullName>
    </submittedName>
</protein>
<dbReference type="SUPFAM" id="SSF56935">
    <property type="entry name" value="Porins"/>
    <property type="match status" value="1"/>
</dbReference>
<evidence type="ECO:0000256" key="3">
    <source>
        <dbReference type="ARBA" id="ARBA00022452"/>
    </source>
</evidence>
<keyword evidence="14" id="KW-1185">Reference proteome</keyword>
<evidence type="ECO:0000256" key="4">
    <source>
        <dbReference type="ARBA" id="ARBA00022692"/>
    </source>
</evidence>
<dbReference type="RefSeq" id="WP_021929724.1">
    <property type="nucleotide sequence ID" value="NZ_AP023322.1"/>
</dbReference>
<evidence type="ECO:0000313" key="14">
    <source>
        <dbReference type="Proteomes" id="UP000594042"/>
    </source>
</evidence>
<keyword evidence="7 8" id="KW-0998">Cell outer membrane</keyword>
<evidence type="ECO:0000259" key="11">
    <source>
        <dbReference type="Pfam" id="PF00593"/>
    </source>
</evidence>
<evidence type="ECO:0000256" key="9">
    <source>
        <dbReference type="RuleBase" id="RU003357"/>
    </source>
</evidence>
<evidence type="ECO:0000256" key="1">
    <source>
        <dbReference type="ARBA" id="ARBA00004571"/>
    </source>
</evidence>
<reference evidence="14" key="1">
    <citation type="submission" date="2020-07" db="EMBL/GenBank/DDBJ databases">
        <title>Complete genome sequencing of Coprobacter sp. strain 2CBH44.</title>
        <authorList>
            <person name="Sakamoto M."/>
            <person name="Murakami T."/>
            <person name="Mori H."/>
        </authorList>
    </citation>
    <scope>NUCLEOTIDE SEQUENCE [LARGE SCALE GENOMIC DNA]</scope>
    <source>
        <strain evidence="14">2CBH44</strain>
    </source>
</reference>
<keyword evidence="2 8" id="KW-0813">Transport</keyword>
<keyword evidence="5 9" id="KW-0798">TonB box</keyword>
<evidence type="ECO:0000256" key="7">
    <source>
        <dbReference type="ARBA" id="ARBA00023237"/>
    </source>
</evidence>
<evidence type="ECO:0000256" key="8">
    <source>
        <dbReference type="PROSITE-ProRule" id="PRU01360"/>
    </source>
</evidence>
<keyword evidence="6 8" id="KW-0472">Membrane</keyword>
<dbReference type="InterPro" id="IPR012910">
    <property type="entry name" value="Plug_dom"/>
</dbReference>